<evidence type="ECO:0000259" key="4">
    <source>
        <dbReference type="Pfam" id="PF01872"/>
    </source>
</evidence>
<dbReference type="Gene3D" id="3.40.430.10">
    <property type="entry name" value="Dihydrofolate Reductase, subunit A"/>
    <property type="match status" value="1"/>
</dbReference>
<accession>A0A1I2U2G9</accession>
<sequence length="256" mass="27638">MSMANTHHSESATASRELLNQLLGPTQPVWKRETRMIAAMTASGSTTLGDDTSGALGNDLDAALLQHLRQWSDVVLVGARTVTKENYGPVLIPDEVRQARLNDGQLPCPRLAIPTRSLSLSSDARIFDDAQQPPFLLVPDAVLRDPAKEADQERLKAAGAVLINSGDGSPRSIIATLHAHGLARIVCEGGPGIYGGLIANGLIDAVHLTIDPHLTVPVPKPLVTPWPETEPISQEMKMEFSYAGEDSMLFIRYRIL</sequence>
<comment type="pathway">
    <text evidence="1">Cofactor biosynthesis; riboflavin biosynthesis.</text>
</comment>
<evidence type="ECO:0000313" key="5">
    <source>
        <dbReference type="EMBL" id="SFG68771.1"/>
    </source>
</evidence>
<dbReference type="PANTHER" id="PTHR38011:SF7">
    <property type="entry name" value="2,5-DIAMINO-6-RIBOSYLAMINO-4(3H)-PYRIMIDINONE 5'-PHOSPHATE REDUCTASE"/>
    <property type="match status" value="1"/>
</dbReference>
<dbReference type="RefSeq" id="WP_092286253.1">
    <property type="nucleotide sequence ID" value="NZ_FOPJ01000010.1"/>
</dbReference>
<evidence type="ECO:0000256" key="2">
    <source>
        <dbReference type="ARBA" id="ARBA00022857"/>
    </source>
</evidence>
<organism evidence="5 6">
    <name type="scientific">Corynebacterium spheniscorum</name>
    <dbReference type="NCBI Taxonomy" id="185761"/>
    <lineage>
        <taxon>Bacteria</taxon>
        <taxon>Bacillati</taxon>
        <taxon>Actinomycetota</taxon>
        <taxon>Actinomycetes</taxon>
        <taxon>Mycobacteriales</taxon>
        <taxon>Corynebacteriaceae</taxon>
        <taxon>Corynebacterium</taxon>
    </lineage>
</organism>
<proteinExistence type="predicted"/>
<dbReference type="InterPro" id="IPR002734">
    <property type="entry name" value="RibDG_C"/>
</dbReference>
<evidence type="ECO:0000256" key="1">
    <source>
        <dbReference type="ARBA" id="ARBA00005104"/>
    </source>
</evidence>
<keyword evidence="2" id="KW-0521">NADP</keyword>
<reference evidence="5 6" key="1">
    <citation type="submission" date="2016-10" db="EMBL/GenBank/DDBJ databases">
        <authorList>
            <person name="de Groot N.N."/>
        </authorList>
    </citation>
    <scope>NUCLEOTIDE SEQUENCE [LARGE SCALE GENOMIC DNA]</scope>
    <source>
        <strain>J11</strain>
        <strain evidence="6">PG 39</strain>
    </source>
</reference>
<evidence type="ECO:0000256" key="3">
    <source>
        <dbReference type="ARBA" id="ARBA00023002"/>
    </source>
</evidence>
<keyword evidence="6" id="KW-1185">Reference proteome</keyword>
<dbReference type="Proteomes" id="UP000199065">
    <property type="component" value="Unassembled WGS sequence"/>
</dbReference>
<dbReference type="GO" id="GO:0009231">
    <property type="term" value="P:riboflavin biosynthetic process"/>
    <property type="evidence" value="ECO:0007669"/>
    <property type="project" value="InterPro"/>
</dbReference>
<dbReference type="Pfam" id="PF01872">
    <property type="entry name" value="RibD_C"/>
    <property type="match status" value="1"/>
</dbReference>
<dbReference type="AlphaFoldDB" id="A0A1I2U2G9"/>
<gene>
    <name evidence="5" type="ORF">SAMN05660282_01628</name>
</gene>
<dbReference type="PANTHER" id="PTHR38011">
    <property type="entry name" value="DIHYDROFOLATE REDUCTASE FAMILY PROTEIN (AFU_ORTHOLOGUE AFUA_8G06820)"/>
    <property type="match status" value="1"/>
</dbReference>
<keyword evidence="3" id="KW-0560">Oxidoreductase</keyword>
<name>A0A1I2U2G9_9CORY</name>
<dbReference type="InterPro" id="IPR024072">
    <property type="entry name" value="DHFR-like_dom_sf"/>
</dbReference>
<dbReference type="STRING" id="185761.SAMN05660282_01628"/>
<dbReference type="GO" id="GO:0008703">
    <property type="term" value="F:5-amino-6-(5-phosphoribosylamino)uracil reductase activity"/>
    <property type="evidence" value="ECO:0007669"/>
    <property type="project" value="InterPro"/>
</dbReference>
<evidence type="ECO:0000313" key="6">
    <source>
        <dbReference type="Proteomes" id="UP000199065"/>
    </source>
</evidence>
<dbReference type="SUPFAM" id="SSF53597">
    <property type="entry name" value="Dihydrofolate reductase-like"/>
    <property type="match status" value="1"/>
</dbReference>
<dbReference type="InterPro" id="IPR050765">
    <property type="entry name" value="Riboflavin_Biosynth_HTPR"/>
</dbReference>
<dbReference type="EMBL" id="FOPJ01000010">
    <property type="protein sequence ID" value="SFG68771.1"/>
    <property type="molecule type" value="Genomic_DNA"/>
</dbReference>
<feature type="domain" description="Bacterial bifunctional deaminase-reductase C-terminal" evidence="4">
    <location>
        <begin position="38"/>
        <end position="214"/>
    </location>
</feature>
<dbReference type="NCBIfam" id="NF010663">
    <property type="entry name" value="PRK14059.1-1"/>
    <property type="match status" value="1"/>
</dbReference>
<protein>
    <submittedName>
        <fullName evidence="5">Pyrimidine reductase, riboflavin biosynthesis</fullName>
    </submittedName>
</protein>
<dbReference type="OrthoDB" id="5243299at2"/>